<evidence type="ECO:0000313" key="2">
    <source>
        <dbReference type="Proteomes" id="UP000712673"/>
    </source>
</evidence>
<dbReference type="EMBL" id="VGLS01000178">
    <property type="protein sequence ID" value="MBM3223661.1"/>
    <property type="molecule type" value="Genomic_DNA"/>
</dbReference>
<dbReference type="AlphaFoldDB" id="A0A937W1V3"/>
<dbReference type="Proteomes" id="UP000712673">
    <property type="component" value="Unassembled WGS sequence"/>
</dbReference>
<protein>
    <submittedName>
        <fullName evidence="1">Uncharacterized protein</fullName>
    </submittedName>
</protein>
<reference evidence="1" key="1">
    <citation type="submission" date="2019-03" db="EMBL/GenBank/DDBJ databases">
        <title>Lake Tanganyika Metagenome-Assembled Genomes (MAGs).</title>
        <authorList>
            <person name="Tran P."/>
        </authorList>
    </citation>
    <scope>NUCLEOTIDE SEQUENCE</scope>
    <source>
        <strain evidence="1">K_DeepCast_65m_m2_066</strain>
    </source>
</reference>
<comment type="caution">
    <text evidence="1">The sequence shown here is derived from an EMBL/GenBank/DDBJ whole genome shotgun (WGS) entry which is preliminary data.</text>
</comment>
<accession>A0A937W1V3</accession>
<gene>
    <name evidence="1" type="ORF">FJZ47_07675</name>
</gene>
<name>A0A937W1V3_UNCTE</name>
<proteinExistence type="predicted"/>
<evidence type="ECO:0000313" key="1">
    <source>
        <dbReference type="EMBL" id="MBM3223661.1"/>
    </source>
</evidence>
<organism evidence="1 2">
    <name type="scientific">Tectimicrobiota bacterium</name>
    <dbReference type="NCBI Taxonomy" id="2528274"/>
    <lineage>
        <taxon>Bacteria</taxon>
        <taxon>Pseudomonadati</taxon>
        <taxon>Nitrospinota/Tectimicrobiota group</taxon>
        <taxon>Candidatus Tectimicrobiota</taxon>
    </lineage>
</organism>
<sequence length="81" mass="8903">MLTYTTLQDRPREFLAATGLTHTEFAHLLPAFATAYALLYPPEQTLEGKPRQRCVGGGATGTLPQMADKLLFIRVSQKANP</sequence>